<dbReference type="Gene3D" id="3.40.50.2300">
    <property type="match status" value="1"/>
</dbReference>
<evidence type="ECO:0000313" key="7">
    <source>
        <dbReference type="EMBL" id="AWI25789.1"/>
    </source>
</evidence>
<keyword evidence="8" id="KW-1185">Reference proteome</keyword>
<dbReference type="Proteomes" id="UP000244937">
    <property type="component" value="Chromosome"/>
</dbReference>
<dbReference type="OrthoDB" id="1013073at2"/>
<dbReference type="PROSITE" id="PS50110">
    <property type="entry name" value="RESPONSE_REGULATORY"/>
    <property type="match status" value="1"/>
</dbReference>
<dbReference type="GO" id="GO:0000160">
    <property type="term" value="P:phosphorelay signal transduction system"/>
    <property type="evidence" value="ECO:0007669"/>
    <property type="project" value="InterPro"/>
</dbReference>
<feature type="domain" description="Response regulatory" evidence="6">
    <location>
        <begin position="28"/>
        <end position="145"/>
    </location>
</feature>
<dbReference type="InterPro" id="IPR000792">
    <property type="entry name" value="Tscrpt_reg_LuxR_C"/>
</dbReference>
<evidence type="ECO:0000256" key="5">
    <source>
        <dbReference type="PROSITE-ProRule" id="PRU00169"/>
    </source>
</evidence>
<dbReference type="PANTHER" id="PTHR43214">
    <property type="entry name" value="TWO-COMPONENT RESPONSE REGULATOR"/>
    <property type="match status" value="1"/>
</dbReference>
<evidence type="ECO:0000256" key="3">
    <source>
        <dbReference type="ARBA" id="ARBA00023125"/>
    </source>
</evidence>
<evidence type="ECO:0000313" key="8">
    <source>
        <dbReference type="Proteomes" id="UP000244937"/>
    </source>
</evidence>
<organism evidence="7 8">
    <name type="scientific">Flavobacterium pallidum</name>
    <dbReference type="NCBI Taxonomy" id="2172098"/>
    <lineage>
        <taxon>Bacteria</taxon>
        <taxon>Pseudomonadati</taxon>
        <taxon>Bacteroidota</taxon>
        <taxon>Flavobacteriia</taxon>
        <taxon>Flavobacteriales</taxon>
        <taxon>Flavobacteriaceae</taxon>
        <taxon>Flavobacterium</taxon>
    </lineage>
</organism>
<dbReference type="Gene3D" id="1.10.10.10">
    <property type="entry name" value="Winged helix-like DNA-binding domain superfamily/Winged helix DNA-binding domain"/>
    <property type="match status" value="1"/>
</dbReference>
<keyword evidence="3" id="KW-0238">DNA-binding</keyword>
<dbReference type="SUPFAM" id="SSF52172">
    <property type="entry name" value="CheY-like"/>
    <property type="match status" value="1"/>
</dbReference>
<feature type="modified residue" description="4-aspartylphosphate" evidence="5">
    <location>
        <position position="80"/>
    </location>
</feature>
<dbReference type="GO" id="GO:0003677">
    <property type="term" value="F:DNA binding"/>
    <property type="evidence" value="ECO:0007669"/>
    <property type="project" value="UniProtKB-KW"/>
</dbReference>
<name>A0A2S1SHE5_9FLAO</name>
<dbReference type="CDD" id="cd17535">
    <property type="entry name" value="REC_NarL-like"/>
    <property type="match status" value="1"/>
</dbReference>
<keyword evidence="2" id="KW-0805">Transcription regulation</keyword>
<dbReference type="SMART" id="SM00448">
    <property type="entry name" value="REC"/>
    <property type="match status" value="1"/>
</dbReference>
<protein>
    <recommendedName>
        <fullName evidence="6">Response regulatory domain-containing protein</fullName>
    </recommendedName>
</protein>
<dbReference type="PANTHER" id="PTHR43214:SF41">
    <property type="entry name" value="NITRATE_NITRITE RESPONSE REGULATOR PROTEIN NARP"/>
    <property type="match status" value="1"/>
</dbReference>
<dbReference type="InterPro" id="IPR016032">
    <property type="entry name" value="Sig_transdc_resp-reg_C-effctor"/>
</dbReference>
<sequence>MGLISVPCLVKVLLSHYLKKTPDMEKTTICIIDDHKIVRHGLKELLQKMGRYSVDLEFENGAEFLSALPLGNAPQLFILDYSMPVMNGIEVLQALEERDEEYRVLLLTQHFDEDIIDAAYHHGARGFLHKNCTAAELQFAIENILTIGYNNITEILKRVRHYNSGRNERSINIVLSGREADFLKLVCDERELTYDQMADIMNVSVKSIEAYRTALFERYNIKSKVGLVLFSFRHKLTPPFT</sequence>
<dbReference type="InterPro" id="IPR001789">
    <property type="entry name" value="Sig_transdc_resp-reg_receiver"/>
</dbReference>
<evidence type="ECO:0000256" key="2">
    <source>
        <dbReference type="ARBA" id="ARBA00023015"/>
    </source>
</evidence>
<dbReference type="InterPro" id="IPR036388">
    <property type="entry name" value="WH-like_DNA-bd_sf"/>
</dbReference>
<keyword evidence="4" id="KW-0804">Transcription</keyword>
<evidence type="ECO:0000259" key="6">
    <source>
        <dbReference type="PROSITE" id="PS50110"/>
    </source>
</evidence>
<dbReference type="AlphaFoldDB" id="A0A2S1SHE5"/>
<reference evidence="7 8" key="1">
    <citation type="submission" date="2018-05" db="EMBL/GenBank/DDBJ databases">
        <title>Genome sequencing of Flavobacterium sp. HYN0049.</title>
        <authorList>
            <person name="Yi H."/>
            <person name="Baek C."/>
        </authorList>
    </citation>
    <scope>NUCLEOTIDE SEQUENCE [LARGE SCALE GENOMIC DNA]</scope>
    <source>
        <strain evidence="7 8">HYN0049</strain>
    </source>
</reference>
<dbReference type="GO" id="GO:0006355">
    <property type="term" value="P:regulation of DNA-templated transcription"/>
    <property type="evidence" value="ECO:0007669"/>
    <property type="project" value="InterPro"/>
</dbReference>
<dbReference type="EMBL" id="CP029187">
    <property type="protein sequence ID" value="AWI25789.1"/>
    <property type="molecule type" value="Genomic_DNA"/>
</dbReference>
<keyword evidence="1 5" id="KW-0597">Phosphoprotein</keyword>
<dbReference type="InterPro" id="IPR058245">
    <property type="entry name" value="NreC/VraR/RcsB-like_REC"/>
</dbReference>
<dbReference type="Pfam" id="PF00072">
    <property type="entry name" value="Response_reg"/>
    <property type="match status" value="1"/>
</dbReference>
<dbReference type="SMART" id="SM00421">
    <property type="entry name" value="HTH_LUXR"/>
    <property type="match status" value="1"/>
</dbReference>
<proteinExistence type="predicted"/>
<dbReference type="SUPFAM" id="SSF46894">
    <property type="entry name" value="C-terminal effector domain of the bipartite response regulators"/>
    <property type="match status" value="1"/>
</dbReference>
<dbReference type="InterPro" id="IPR011006">
    <property type="entry name" value="CheY-like_superfamily"/>
</dbReference>
<accession>A0A2S1SHE5</accession>
<dbReference type="KEGG" id="fpal:HYN49_07675"/>
<evidence type="ECO:0000256" key="4">
    <source>
        <dbReference type="ARBA" id="ARBA00023163"/>
    </source>
</evidence>
<evidence type="ECO:0000256" key="1">
    <source>
        <dbReference type="ARBA" id="ARBA00022553"/>
    </source>
</evidence>
<gene>
    <name evidence="7" type="ORF">HYN49_07675</name>
</gene>
<dbReference type="Pfam" id="PF00196">
    <property type="entry name" value="GerE"/>
    <property type="match status" value="1"/>
</dbReference>
<dbReference type="InterPro" id="IPR039420">
    <property type="entry name" value="WalR-like"/>
</dbReference>